<evidence type="ECO:0000313" key="1">
    <source>
        <dbReference type="EMBL" id="CAG5075555.1"/>
    </source>
</evidence>
<dbReference type="Gene3D" id="3.60.10.10">
    <property type="entry name" value="Endonuclease/exonuclease/phosphatase"/>
    <property type="match status" value="1"/>
</dbReference>
<dbReference type="AlphaFoldDB" id="A0A8J2ENK0"/>
<organism evidence="1 2">
    <name type="scientific">Cotesia congregata</name>
    <name type="common">Parasitoid wasp</name>
    <name type="synonym">Apanteles congregatus</name>
    <dbReference type="NCBI Taxonomy" id="51543"/>
    <lineage>
        <taxon>Eukaryota</taxon>
        <taxon>Metazoa</taxon>
        <taxon>Ecdysozoa</taxon>
        <taxon>Arthropoda</taxon>
        <taxon>Hexapoda</taxon>
        <taxon>Insecta</taxon>
        <taxon>Pterygota</taxon>
        <taxon>Neoptera</taxon>
        <taxon>Endopterygota</taxon>
        <taxon>Hymenoptera</taxon>
        <taxon>Apocrita</taxon>
        <taxon>Ichneumonoidea</taxon>
        <taxon>Braconidae</taxon>
        <taxon>Microgastrinae</taxon>
        <taxon>Cotesia</taxon>
    </lineage>
</organism>
<name>A0A8J2ENK0_COTCN</name>
<gene>
    <name evidence="1" type="ORF">HICCMSTLAB_LOCUS1709</name>
</gene>
<proteinExistence type="predicted"/>
<comment type="caution">
    <text evidence="1">The sequence shown here is derived from an EMBL/GenBank/DDBJ whole genome shotgun (WGS) entry which is preliminary data.</text>
</comment>
<keyword evidence="2" id="KW-1185">Reference proteome</keyword>
<reference evidence="1" key="1">
    <citation type="submission" date="2021-04" db="EMBL/GenBank/DDBJ databases">
        <authorList>
            <person name="Chebbi M.A.C M."/>
        </authorList>
    </citation>
    <scope>NUCLEOTIDE SEQUENCE</scope>
</reference>
<dbReference type="EMBL" id="CAJNRD030001116">
    <property type="protein sequence ID" value="CAG5075555.1"/>
    <property type="molecule type" value="Genomic_DNA"/>
</dbReference>
<dbReference type="SUPFAM" id="SSF56219">
    <property type="entry name" value="DNase I-like"/>
    <property type="match status" value="1"/>
</dbReference>
<evidence type="ECO:0000313" key="2">
    <source>
        <dbReference type="Proteomes" id="UP000786811"/>
    </source>
</evidence>
<dbReference type="InterPro" id="IPR036691">
    <property type="entry name" value="Endo/exonu/phosph_ase_sf"/>
</dbReference>
<dbReference type="Proteomes" id="UP000786811">
    <property type="component" value="Unassembled WGS sequence"/>
</dbReference>
<protein>
    <submittedName>
        <fullName evidence="1">Uncharacterized protein</fullName>
    </submittedName>
</protein>
<accession>A0A8J2ENK0</accession>
<sequence>MKSSKQEIKIILWNIAGIKNAKYADNFLELADIIILQETWVTKEAQNKTIKSLNNKYHWWCKAAVKRKNIRGRASGGQFLGIRNSMSKN</sequence>